<dbReference type="Pfam" id="PF06722">
    <property type="entry name" value="EryCIII-like_C"/>
    <property type="match status" value="1"/>
</dbReference>
<evidence type="ECO:0000259" key="4">
    <source>
        <dbReference type="Pfam" id="PF06722"/>
    </source>
</evidence>
<dbReference type="HOGENOM" id="CLU_000537_7_4_11"/>
<feature type="domain" description="Erythromycin biosynthesis protein CIII-like C-terminal" evidence="4">
    <location>
        <begin position="232"/>
        <end position="370"/>
    </location>
</feature>
<dbReference type="GO" id="GO:0008194">
    <property type="term" value="F:UDP-glycosyltransferase activity"/>
    <property type="evidence" value="ECO:0007669"/>
    <property type="project" value="InterPro"/>
</dbReference>
<dbReference type="SUPFAM" id="SSF53756">
    <property type="entry name" value="UDP-Glycosyltransferase/glycogen phosphorylase"/>
    <property type="match status" value="1"/>
</dbReference>
<evidence type="ECO:0000256" key="3">
    <source>
        <dbReference type="ARBA" id="ARBA00022679"/>
    </source>
</evidence>
<dbReference type="PANTHER" id="PTHR48050">
    <property type="entry name" value="STEROL 3-BETA-GLUCOSYLTRANSFERASE"/>
    <property type="match status" value="1"/>
</dbReference>
<proteinExistence type="inferred from homology"/>
<dbReference type="CDD" id="cd03784">
    <property type="entry name" value="GT1_Gtf-like"/>
    <property type="match status" value="1"/>
</dbReference>
<dbReference type="InterPro" id="IPR002213">
    <property type="entry name" value="UDP_glucos_trans"/>
</dbReference>
<dbReference type="AlphaFoldDB" id="W5WSQ5"/>
<reference evidence="6 7" key="1">
    <citation type="journal article" date="2014" name="BMC Genomics">
        <title>Complete genome sequence of producer of the glycopeptide antibiotic Aculeximycin Kutzneria albida DSM 43870T, a representative of minor genus of Pseudonocardiaceae.</title>
        <authorList>
            <person name="Rebets Y."/>
            <person name="Tokovenko B."/>
            <person name="Lushchyk I."/>
            <person name="Ruckert C."/>
            <person name="Zaburannyi N."/>
            <person name="Bechthold A."/>
            <person name="Kalinowski J."/>
            <person name="Luzhetskyy A."/>
        </authorList>
    </citation>
    <scope>NUCLEOTIDE SEQUENCE [LARGE SCALE GENOMIC DNA]</scope>
    <source>
        <strain evidence="6">DSM 43870</strain>
    </source>
</reference>
<evidence type="ECO:0000313" key="6">
    <source>
        <dbReference type="EMBL" id="AHI01170.1"/>
    </source>
</evidence>
<dbReference type="EMBL" id="CP007155">
    <property type="protein sequence ID" value="AHI01170.1"/>
    <property type="molecule type" value="Genomic_DNA"/>
</dbReference>
<dbReference type="KEGG" id="kal:KALB_7812"/>
<dbReference type="Proteomes" id="UP000019225">
    <property type="component" value="Chromosome"/>
</dbReference>
<name>W5WSQ5_9PSEU</name>
<evidence type="ECO:0000256" key="1">
    <source>
        <dbReference type="ARBA" id="ARBA00006962"/>
    </source>
</evidence>
<organism evidence="6 7">
    <name type="scientific">Kutzneria albida DSM 43870</name>
    <dbReference type="NCBI Taxonomy" id="1449976"/>
    <lineage>
        <taxon>Bacteria</taxon>
        <taxon>Bacillati</taxon>
        <taxon>Actinomycetota</taxon>
        <taxon>Actinomycetes</taxon>
        <taxon>Pseudonocardiales</taxon>
        <taxon>Pseudonocardiaceae</taxon>
        <taxon>Kutzneria</taxon>
    </lineage>
</organism>
<sequence length="375" mass="39265">MGRMRVLVTTSPGTGHVFPTLSFAQAVKAAGHDVLYAMAGNTGAVVGAGLHVADAAPGFDFGQVFVENLALAQDGTVEGVLRLFAKVSEPVLDAVVAVGEQWRPDLVVHSPLQAAGPLLAAKLGVPAVCHNLSFAQLDDGFAQAFPVMSRELAVHYDKHGVYSPPETSLTLSVTPPEVHPSGQDTWPMRYVPYNGGGLVPDWLLAPTRRRRVAVTLGTVLPMMAGLGALQPFLAAAGEVDAEFVLALGDIDYATLGELPANVRPVGYLPLGLLLAQCDAAIHHGGAGTTMTTADSGVPQLVLPHGADQFLNAEVVRRTGTGLQVAPADLSAELLNRLLSDVDMRNAARLMRDRLHAMPSPAQVVRGLAELTSARG</sequence>
<dbReference type="Gene3D" id="3.40.50.2000">
    <property type="entry name" value="Glycogen Phosphorylase B"/>
    <property type="match status" value="2"/>
</dbReference>
<dbReference type="InterPro" id="IPR050426">
    <property type="entry name" value="Glycosyltransferase_28"/>
</dbReference>
<keyword evidence="3" id="KW-0808">Transferase</keyword>
<accession>W5WSQ5</accession>
<dbReference type="InterPro" id="IPR010610">
    <property type="entry name" value="EryCIII-like_C"/>
</dbReference>
<gene>
    <name evidence="6" type="ORF">KALB_7812</name>
</gene>
<evidence type="ECO:0000313" key="7">
    <source>
        <dbReference type="Proteomes" id="UP000019225"/>
    </source>
</evidence>
<keyword evidence="7" id="KW-1185">Reference proteome</keyword>
<protein>
    <submittedName>
        <fullName evidence="6">Uncharacterized protein</fullName>
    </submittedName>
</protein>
<dbReference type="PATRIC" id="fig|1449976.3.peg.7846"/>
<dbReference type="PANTHER" id="PTHR48050:SF13">
    <property type="entry name" value="STEROL 3-BETA-GLUCOSYLTRANSFERASE UGT80A2"/>
    <property type="match status" value="1"/>
</dbReference>
<evidence type="ECO:0000256" key="2">
    <source>
        <dbReference type="ARBA" id="ARBA00022676"/>
    </source>
</evidence>
<dbReference type="InterPro" id="IPR048284">
    <property type="entry name" value="EryCIII-like_N"/>
</dbReference>
<dbReference type="eggNOG" id="COG1819">
    <property type="taxonomic scope" value="Bacteria"/>
</dbReference>
<evidence type="ECO:0000259" key="5">
    <source>
        <dbReference type="Pfam" id="PF21036"/>
    </source>
</evidence>
<dbReference type="Pfam" id="PF21036">
    <property type="entry name" value="EryCIII-like_N"/>
    <property type="match status" value="1"/>
</dbReference>
<feature type="domain" description="Erythromycin biosynthesis protein CIII-like N-terminal" evidence="5">
    <location>
        <begin position="25"/>
        <end position="217"/>
    </location>
</feature>
<dbReference type="FunFam" id="3.40.50.2000:FF:000072">
    <property type="entry name" value="Glycosyl transferase"/>
    <property type="match status" value="1"/>
</dbReference>
<keyword evidence="2" id="KW-0328">Glycosyltransferase</keyword>
<comment type="similarity">
    <text evidence="1">Belongs to the glycosyltransferase 28 family.</text>
</comment>
<dbReference type="GO" id="GO:0017000">
    <property type="term" value="P:antibiotic biosynthetic process"/>
    <property type="evidence" value="ECO:0007669"/>
    <property type="project" value="UniProtKB-ARBA"/>
</dbReference>
<dbReference type="GO" id="GO:0016758">
    <property type="term" value="F:hexosyltransferase activity"/>
    <property type="evidence" value="ECO:0007669"/>
    <property type="project" value="UniProtKB-ARBA"/>
</dbReference>
<dbReference type="STRING" id="1449976.KALB_7812"/>